<dbReference type="PIRSF" id="PIRSF014753">
    <property type="entry name" value="UCP014753"/>
    <property type="match status" value="1"/>
</dbReference>
<evidence type="ECO:0000313" key="3">
    <source>
        <dbReference type="EMBL" id="KEQ68399.1"/>
    </source>
</evidence>
<dbReference type="GeneID" id="25412663"/>
<dbReference type="HOGENOM" id="CLU_028269_1_0_1"/>
<dbReference type="AlphaFoldDB" id="A0A074W9V5"/>
<reference evidence="3 4" key="1">
    <citation type="journal article" date="2014" name="BMC Genomics">
        <title>Genome sequencing of four Aureobasidium pullulans varieties: biotechnological potential, stress tolerance, and description of new species.</title>
        <authorList>
            <person name="Gostin Ar C."/>
            <person name="Ohm R.A."/>
            <person name="Kogej T."/>
            <person name="Sonjak S."/>
            <person name="Turk M."/>
            <person name="Zajc J."/>
            <person name="Zalar P."/>
            <person name="Grube M."/>
            <person name="Sun H."/>
            <person name="Han J."/>
            <person name="Sharma A."/>
            <person name="Chiniquy J."/>
            <person name="Ngan C.Y."/>
            <person name="Lipzen A."/>
            <person name="Barry K."/>
            <person name="Grigoriev I.V."/>
            <person name="Gunde-Cimerman N."/>
        </authorList>
    </citation>
    <scope>NUCLEOTIDE SEQUENCE [LARGE SCALE GENOMIC DNA]</scope>
    <source>
        <strain evidence="3 4">CBS 147.97</strain>
    </source>
</reference>
<dbReference type="Pfam" id="PF20938">
    <property type="entry name" value="DUF2264_C"/>
    <property type="match status" value="1"/>
</dbReference>
<feature type="domain" description="DUF2264" evidence="2">
    <location>
        <begin position="409"/>
        <end position="698"/>
    </location>
</feature>
<sequence>MPPLTGFSDNPLLTRDDLIKATLALIEPLLPYFSPAKGRIRVPTTTGTHFDEVAAQFEGFARPLWAVGALLSGCSSIADAELRKRVMDVTQPWIDGVVSGTDPQHTDYWGAVDQMDQRMVEAEIFSYALLAAPEQFFEALSKEQKANVTSWLKSMNGKQMPPTNWRWFRVFSNLALIKVCGEPLHHVSKELEADLDILDTFYIGHGWSADGPWQTVDQAAAEQDLAESTGRRDAIGIGRQADYYSGSFAIQFSQLLYSKYANDIDAQRCEKYRQRAREFGMDFWRYFDAEGSAIPFGRSLTYRFACGGYFAALAFAGVPDVPEPLSSLGAIKGFLLRHLRWWATNSDDIFNVDGTLNIGWLYPNMYMAEDYNSQQSVYWCLKSLIVVALSADSAFWTAQESPYPRQAQTVVIVSAPQQILCNAPQGNHHFMLTPGQFVAWPMKANQAKYCKFAYSSAFGFSVPTGPLLQQISPDNQLLISRDGAESWATKWKCEPVKFRTISVASSAGISIALPTAQVKWYPWSDRAVSVDTVLIPPNERWPDWHVRIHRIKALKHVPSVHIVEGGFAIHSRQRKNLMHLSVGGLMPESLIGSVETAISNDDSTVVASFDGASGILTQIKSFFPFVLRSSALRADANTNLVRPRTVIPASSIDMRTGLREGHEIYVISSIFAISTRANGGHQPTGPTLKQKWDDAPVIDLDNLGKYLK</sequence>
<evidence type="ECO:0000313" key="4">
    <source>
        <dbReference type="Proteomes" id="UP000027730"/>
    </source>
</evidence>
<dbReference type="InterPro" id="IPR016624">
    <property type="entry name" value="UCP014753"/>
</dbReference>
<gene>
    <name evidence="3" type="ORF">M436DRAFT_58458</name>
</gene>
<dbReference type="InterPro" id="IPR049349">
    <property type="entry name" value="DUF2264_N"/>
</dbReference>
<feature type="domain" description="DUF2264" evidence="1">
    <location>
        <begin position="14"/>
        <end position="403"/>
    </location>
</feature>
<protein>
    <submittedName>
        <fullName evidence="3">Uncharacterized protein</fullName>
    </submittedName>
</protein>
<dbReference type="PANTHER" id="PTHR35339:SF2">
    <property type="entry name" value="DUF2264 DOMAIN-CONTAINING PROTEIN-RELATED"/>
    <property type="match status" value="1"/>
</dbReference>
<dbReference type="Pfam" id="PF10022">
    <property type="entry name" value="DUF2264"/>
    <property type="match status" value="1"/>
</dbReference>
<evidence type="ECO:0000259" key="2">
    <source>
        <dbReference type="Pfam" id="PF20938"/>
    </source>
</evidence>
<dbReference type="Proteomes" id="UP000027730">
    <property type="component" value="Unassembled WGS sequence"/>
</dbReference>
<dbReference type="OrthoDB" id="5150166at2759"/>
<dbReference type="PANTHER" id="PTHR35339">
    <property type="entry name" value="LINALOOL DEHYDRATASE_ISOMERASE DOMAIN-CONTAINING PROTEIN"/>
    <property type="match status" value="1"/>
</dbReference>
<accession>A0A074W9V5</accession>
<evidence type="ECO:0000259" key="1">
    <source>
        <dbReference type="Pfam" id="PF10022"/>
    </source>
</evidence>
<name>A0A074W9V5_9PEZI</name>
<proteinExistence type="predicted"/>
<dbReference type="EMBL" id="KL584730">
    <property type="protein sequence ID" value="KEQ68399.1"/>
    <property type="molecule type" value="Genomic_DNA"/>
</dbReference>
<dbReference type="RefSeq" id="XP_013422584.1">
    <property type="nucleotide sequence ID" value="XM_013567130.1"/>
</dbReference>
<dbReference type="InterPro" id="IPR049237">
    <property type="entry name" value="DUF2264_C"/>
</dbReference>
<organism evidence="3 4">
    <name type="scientific">Aureobasidium namibiae CBS 147.97</name>
    <dbReference type="NCBI Taxonomy" id="1043004"/>
    <lineage>
        <taxon>Eukaryota</taxon>
        <taxon>Fungi</taxon>
        <taxon>Dikarya</taxon>
        <taxon>Ascomycota</taxon>
        <taxon>Pezizomycotina</taxon>
        <taxon>Dothideomycetes</taxon>
        <taxon>Dothideomycetidae</taxon>
        <taxon>Dothideales</taxon>
        <taxon>Saccotheciaceae</taxon>
        <taxon>Aureobasidium</taxon>
    </lineage>
</organism>
<keyword evidence="4" id="KW-1185">Reference proteome</keyword>